<dbReference type="EMBL" id="RWJI01000001">
    <property type="protein sequence ID" value="RRQ52453.1"/>
    <property type="molecule type" value="Genomic_DNA"/>
</dbReference>
<protein>
    <submittedName>
        <fullName evidence="1">DUF2855 family protein</fullName>
    </submittedName>
</protein>
<organism evidence="1 2">
    <name type="scientific">Sphingorhabdus wooponensis</name>
    <dbReference type="NCBI Taxonomy" id="940136"/>
    <lineage>
        <taxon>Bacteria</taxon>
        <taxon>Pseudomonadati</taxon>
        <taxon>Pseudomonadota</taxon>
        <taxon>Alphaproteobacteria</taxon>
        <taxon>Sphingomonadales</taxon>
        <taxon>Sphingomonadaceae</taxon>
        <taxon>Sphingorhabdus</taxon>
    </lineage>
</organism>
<dbReference type="RefSeq" id="WP_125230470.1">
    <property type="nucleotide sequence ID" value="NZ_RWJI01000001.1"/>
</dbReference>
<evidence type="ECO:0000313" key="1">
    <source>
        <dbReference type="EMBL" id="RRQ52453.1"/>
    </source>
</evidence>
<dbReference type="Pfam" id="PF11017">
    <property type="entry name" value="DUF2855"/>
    <property type="match status" value="1"/>
</dbReference>
<dbReference type="InterPro" id="IPR021276">
    <property type="entry name" value="DUF2855"/>
</dbReference>
<keyword evidence="2" id="KW-1185">Reference proteome</keyword>
<sequence>MASTIWVNKRALTETQVHDTALLPLADGAVRLRIESFSVTANNITYAVIGDMFGYWNFFPAAGDFGVVPMWGHAMVEESHCPDIAVGERVYGYLPMGTHLDVVPGKISAGGFTDMAAHRQPMSPIYNQYSRLAADPEHDAEKEAERMLFGPLFKTGFLIEAMLRREGWFGAETLLITSASSKTALGLASVAKDLSPSIKRIGLTSKGNVDFVTGTGLYDKVISYDDVDALPKNASVCVDFAGNSRLLRAIHERMASHLVYSCLVGATHVDARGPNSAGASGSEMPGPKPVLFFAPDHAVATIQELGPKGFGEAVGRSWKSFLTAADGVVGIETLAGLEAAASAFVETLQGRTDPQKGIIIQP</sequence>
<comment type="caution">
    <text evidence="1">The sequence shown here is derived from an EMBL/GenBank/DDBJ whole genome shotgun (WGS) entry which is preliminary data.</text>
</comment>
<proteinExistence type="predicted"/>
<name>A0A426RTX5_9SPHN</name>
<reference evidence="1 2" key="1">
    <citation type="submission" date="2018-12" db="EMBL/GenBank/DDBJ databases">
        <authorList>
            <person name="Kim S.-J."/>
            <person name="Jung G.-Y."/>
        </authorList>
    </citation>
    <scope>NUCLEOTIDE SEQUENCE [LARGE SCALE GENOMIC DNA]</scope>
    <source>
        <strain evidence="1 2">03SU3-P</strain>
    </source>
</reference>
<dbReference type="AlphaFoldDB" id="A0A426RTX5"/>
<evidence type="ECO:0000313" key="2">
    <source>
        <dbReference type="Proteomes" id="UP000268553"/>
    </source>
</evidence>
<gene>
    <name evidence="1" type="ORF">D7D48_06305</name>
</gene>
<dbReference type="OrthoDB" id="8953110at2"/>
<accession>A0A426RTX5</accession>
<dbReference type="Proteomes" id="UP000268553">
    <property type="component" value="Unassembled WGS sequence"/>
</dbReference>